<evidence type="ECO:0000256" key="1">
    <source>
        <dbReference type="ARBA" id="ARBA00022574"/>
    </source>
</evidence>
<feature type="repeat" description="WD" evidence="3">
    <location>
        <begin position="506"/>
        <end position="545"/>
    </location>
</feature>
<comment type="caution">
    <text evidence="6">The sequence shown here is derived from an EMBL/GenBank/DDBJ whole genome shotgun (WGS) entry which is preliminary data.</text>
</comment>
<sequence length="629" mass="69313">MAFSSKPSLKKMWKLSWMKSGYQSEPETDDGANNIESGQSSPMLYTGPSGQTPPAVTIDKATSEFIPVYKGNASEYMPTSPLSLSQPSSMRTFMKAPLSQASSCPSNRGPVGSMPPASPARSGMKRKDSIVSSAGRIADIRSITPTDGRLDFLTYLPYEIAMVIVIYADFPTITTISQVSKSWNRFAHDNAVWRRLFLQQREWRTPRALATAFCNSQSMKRRAQGDSGNSSTLCLSPSPGISPSASGLNTPKVGDDNFATPDSMSPLTNRILSAYSGSSLRPAINLQHMVAPSPTLSMVNGFEGQKQRQQLLPPLKRTVPDWRYLFQQRLELDRHWSAGIADMHTLTGHADSVYCVQYDHDKIVTGSRDRTIKVWDSSTLQCLRTMTGHDASVLCLKYDDTMLITGSSDATVIVWDWESGTPKLRLVSHAAGVLDVAFDQEHIVSCSKDCTIKVWRRSDGKLLRTMAGHRGPVNAVQLFNNRIVSASGDSLIKMWNLKTGELIRTFTGHARGLACVQFDGKTIVSGSSDQLIKVWDAETGECKQTLRGHKDLVRTLHYDGGNRAVSGSYDQTIKVWDIDTGKCTLDLKDAHTSWVFDVQFSASKIVSTSQDQKIIIWDFAKGLDVADIN</sequence>
<feature type="region of interest" description="Disordered" evidence="4">
    <location>
        <begin position="21"/>
        <end position="52"/>
    </location>
</feature>
<evidence type="ECO:0000313" key="6">
    <source>
        <dbReference type="EMBL" id="KAJ2850052.1"/>
    </source>
</evidence>
<dbReference type="InterPro" id="IPR015943">
    <property type="entry name" value="WD40/YVTN_repeat-like_dom_sf"/>
</dbReference>
<dbReference type="EMBL" id="JANBUW010000046">
    <property type="protein sequence ID" value="KAJ2850052.1"/>
    <property type="molecule type" value="Genomic_DNA"/>
</dbReference>
<dbReference type="PROSITE" id="PS00678">
    <property type="entry name" value="WD_REPEATS_1"/>
    <property type="match status" value="3"/>
</dbReference>
<reference evidence="6" key="1">
    <citation type="submission" date="2022-07" db="EMBL/GenBank/DDBJ databases">
        <title>Phylogenomic reconstructions and comparative analyses of Kickxellomycotina fungi.</title>
        <authorList>
            <person name="Reynolds N.K."/>
            <person name="Stajich J.E."/>
            <person name="Barry K."/>
            <person name="Grigoriev I.V."/>
            <person name="Crous P."/>
            <person name="Smith M.E."/>
        </authorList>
    </citation>
    <scope>NUCLEOTIDE SEQUENCE</scope>
    <source>
        <strain evidence="6">NRRL 1566</strain>
    </source>
</reference>
<dbReference type="InterPro" id="IPR036047">
    <property type="entry name" value="F-box-like_dom_sf"/>
</dbReference>
<dbReference type="Pfam" id="PF12937">
    <property type="entry name" value="F-box-like"/>
    <property type="match status" value="1"/>
</dbReference>
<gene>
    <name evidence="6" type="ORF">IWW36_002196</name>
</gene>
<keyword evidence="1 3" id="KW-0853">WD repeat</keyword>
<dbReference type="PROSITE" id="PS50082">
    <property type="entry name" value="WD_REPEATS_2"/>
    <property type="match status" value="7"/>
</dbReference>
<protein>
    <recommendedName>
        <fullName evidence="5">F-box domain-containing protein</fullName>
    </recommendedName>
</protein>
<dbReference type="PANTHER" id="PTHR44019:SF8">
    <property type="entry name" value="POC1 CENTRIOLAR PROTEIN HOMOLOG"/>
    <property type="match status" value="1"/>
</dbReference>
<evidence type="ECO:0000256" key="3">
    <source>
        <dbReference type="PROSITE-ProRule" id="PRU00221"/>
    </source>
</evidence>
<dbReference type="Proteomes" id="UP001139887">
    <property type="component" value="Unassembled WGS sequence"/>
</dbReference>
<dbReference type="InterPro" id="IPR001680">
    <property type="entry name" value="WD40_rpt"/>
</dbReference>
<feature type="region of interest" description="Disordered" evidence="4">
    <location>
        <begin position="99"/>
        <end position="126"/>
    </location>
</feature>
<feature type="region of interest" description="Disordered" evidence="4">
    <location>
        <begin position="241"/>
        <end position="264"/>
    </location>
</feature>
<dbReference type="InterPro" id="IPR001810">
    <property type="entry name" value="F-box_dom"/>
</dbReference>
<evidence type="ECO:0000313" key="7">
    <source>
        <dbReference type="Proteomes" id="UP001139887"/>
    </source>
</evidence>
<organism evidence="6 7">
    <name type="scientific">Coemansia brasiliensis</name>
    <dbReference type="NCBI Taxonomy" id="2650707"/>
    <lineage>
        <taxon>Eukaryota</taxon>
        <taxon>Fungi</taxon>
        <taxon>Fungi incertae sedis</taxon>
        <taxon>Zoopagomycota</taxon>
        <taxon>Kickxellomycotina</taxon>
        <taxon>Kickxellomycetes</taxon>
        <taxon>Kickxellales</taxon>
        <taxon>Kickxellaceae</taxon>
        <taxon>Coemansia</taxon>
    </lineage>
</organism>
<dbReference type="PROSITE" id="PS50294">
    <property type="entry name" value="WD_REPEATS_REGION"/>
    <property type="match status" value="5"/>
</dbReference>
<evidence type="ECO:0000256" key="2">
    <source>
        <dbReference type="ARBA" id="ARBA00022737"/>
    </source>
</evidence>
<dbReference type="SMART" id="SM00320">
    <property type="entry name" value="WD40"/>
    <property type="match status" value="7"/>
</dbReference>
<dbReference type="AlphaFoldDB" id="A0A9W8IA39"/>
<proteinExistence type="predicted"/>
<dbReference type="InterPro" id="IPR019775">
    <property type="entry name" value="WD40_repeat_CS"/>
</dbReference>
<name>A0A9W8IA39_9FUNG</name>
<feature type="domain" description="F-box" evidence="5">
    <location>
        <begin position="150"/>
        <end position="196"/>
    </location>
</feature>
<dbReference type="CDD" id="cd00200">
    <property type="entry name" value="WD40"/>
    <property type="match status" value="1"/>
</dbReference>
<keyword evidence="7" id="KW-1185">Reference proteome</keyword>
<dbReference type="SUPFAM" id="SSF81383">
    <property type="entry name" value="F-box domain"/>
    <property type="match status" value="1"/>
</dbReference>
<dbReference type="InterPro" id="IPR050505">
    <property type="entry name" value="WDR55/POC1"/>
</dbReference>
<feature type="repeat" description="WD" evidence="3">
    <location>
        <begin position="426"/>
        <end position="465"/>
    </location>
</feature>
<evidence type="ECO:0000259" key="5">
    <source>
        <dbReference type="PROSITE" id="PS50181"/>
    </source>
</evidence>
<dbReference type="InterPro" id="IPR036322">
    <property type="entry name" value="WD40_repeat_dom_sf"/>
</dbReference>
<feature type="repeat" description="WD" evidence="3">
    <location>
        <begin position="346"/>
        <end position="385"/>
    </location>
</feature>
<dbReference type="PANTHER" id="PTHR44019">
    <property type="entry name" value="WD REPEAT-CONTAINING PROTEIN 55"/>
    <property type="match status" value="1"/>
</dbReference>
<dbReference type="OrthoDB" id="19711at2759"/>
<dbReference type="SUPFAM" id="SSF50978">
    <property type="entry name" value="WD40 repeat-like"/>
    <property type="match status" value="1"/>
</dbReference>
<feature type="repeat" description="WD" evidence="3">
    <location>
        <begin position="588"/>
        <end position="627"/>
    </location>
</feature>
<dbReference type="PROSITE" id="PS50181">
    <property type="entry name" value="FBOX"/>
    <property type="match status" value="1"/>
</dbReference>
<feature type="repeat" description="WD" evidence="3">
    <location>
        <begin position="546"/>
        <end position="586"/>
    </location>
</feature>
<feature type="repeat" description="WD" evidence="3">
    <location>
        <begin position="466"/>
        <end position="505"/>
    </location>
</feature>
<keyword evidence="2" id="KW-0677">Repeat</keyword>
<feature type="compositionally biased region" description="Polar residues" evidence="4">
    <location>
        <begin position="34"/>
        <end position="52"/>
    </location>
</feature>
<evidence type="ECO:0000256" key="4">
    <source>
        <dbReference type="SAM" id="MobiDB-lite"/>
    </source>
</evidence>
<dbReference type="PRINTS" id="PR00320">
    <property type="entry name" value="GPROTEINBRPT"/>
</dbReference>
<feature type="repeat" description="WD" evidence="3">
    <location>
        <begin position="386"/>
        <end position="425"/>
    </location>
</feature>
<dbReference type="Gene3D" id="1.20.1280.50">
    <property type="match status" value="1"/>
</dbReference>
<accession>A0A9W8IA39</accession>
<dbReference type="Gene3D" id="2.130.10.10">
    <property type="entry name" value="YVTN repeat-like/Quinoprotein amine dehydrogenase"/>
    <property type="match status" value="3"/>
</dbReference>
<dbReference type="InterPro" id="IPR020472">
    <property type="entry name" value="WD40_PAC1"/>
</dbReference>
<dbReference type="Pfam" id="PF00400">
    <property type="entry name" value="WD40"/>
    <property type="match status" value="7"/>
</dbReference>